<dbReference type="Pfam" id="PF00440">
    <property type="entry name" value="TetR_N"/>
    <property type="match status" value="1"/>
</dbReference>
<dbReference type="Gene3D" id="1.10.357.10">
    <property type="entry name" value="Tetracycline Repressor, domain 2"/>
    <property type="match status" value="1"/>
</dbReference>
<dbReference type="PROSITE" id="PS01081">
    <property type="entry name" value="HTH_TETR_1"/>
    <property type="match status" value="1"/>
</dbReference>
<dbReference type="RefSeq" id="WP_081190590.1">
    <property type="nucleotide sequence ID" value="NZ_MWIH01000003.1"/>
</dbReference>
<evidence type="ECO:0000313" key="7">
    <source>
        <dbReference type="Proteomes" id="UP000192591"/>
    </source>
</evidence>
<dbReference type="PROSITE" id="PS50977">
    <property type="entry name" value="HTH_TETR_2"/>
    <property type="match status" value="1"/>
</dbReference>
<organism evidence="6 7">
    <name type="scientific">Saccharomonospora piscinae</name>
    <dbReference type="NCBI Taxonomy" id="687388"/>
    <lineage>
        <taxon>Bacteria</taxon>
        <taxon>Bacillati</taxon>
        <taxon>Actinomycetota</taxon>
        <taxon>Actinomycetes</taxon>
        <taxon>Pseudonocardiales</taxon>
        <taxon>Pseudonocardiaceae</taxon>
        <taxon>Saccharomonospora</taxon>
    </lineage>
</organism>
<dbReference type="InterPro" id="IPR001647">
    <property type="entry name" value="HTH_TetR"/>
</dbReference>
<dbReference type="PRINTS" id="PR00455">
    <property type="entry name" value="HTHTETR"/>
</dbReference>
<dbReference type="PANTHER" id="PTHR30055:SF234">
    <property type="entry name" value="HTH-TYPE TRANSCRIPTIONAL REGULATOR BETI"/>
    <property type="match status" value="1"/>
</dbReference>
<dbReference type="GO" id="GO:0000976">
    <property type="term" value="F:transcription cis-regulatory region binding"/>
    <property type="evidence" value="ECO:0007669"/>
    <property type="project" value="TreeGrafter"/>
</dbReference>
<dbReference type="GO" id="GO:0003700">
    <property type="term" value="F:DNA-binding transcription factor activity"/>
    <property type="evidence" value="ECO:0007669"/>
    <property type="project" value="TreeGrafter"/>
</dbReference>
<proteinExistence type="predicted"/>
<feature type="domain" description="HTH tetR-type" evidence="5">
    <location>
        <begin position="17"/>
        <end position="77"/>
    </location>
</feature>
<accession>A0A1V9A921</accession>
<gene>
    <name evidence="6" type="ORF">B1813_03505</name>
</gene>
<evidence type="ECO:0000256" key="3">
    <source>
        <dbReference type="ARBA" id="ARBA00023163"/>
    </source>
</evidence>
<reference evidence="6 7" key="1">
    <citation type="submission" date="2017-02" db="EMBL/GenBank/DDBJ databases">
        <title>Draft genome of Saccharomonospora sp. 154.</title>
        <authorList>
            <person name="Alonso-Carmona G.S."/>
            <person name="De La Haba R."/>
            <person name="Vera-Gargallo B."/>
            <person name="Sandoval-Trujillo A.H."/>
            <person name="Ramirez-Duran N."/>
            <person name="Ventosa A."/>
        </authorList>
    </citation>
    <scope>NUCLEOTIDE SEQUENCE [LARGE SCALE GENOMIC DNA]</scope>
    <source>
        <strain evidence="6 7">LRS4.154</strain>
    </source>
</reference>
<dbReference type="InterPro" id="IPR023772">
    <property type="entry name" value="DNA-bd_HTH_TetR-type_CS"/>
</dbReference>
<keyword evidence="2 4" id="KW-0238">DNA-binding</keyword>
<comment type="caution">
    <text evidence="6">The sequence shown here is derived from an EMBL/GenBank/DDBJ whole genome shotgun (WGS) entry which is preliminary data.</text>
</comment>
<dbReference type="PANTHER" id="PTHR30055">
    <property type="entry name" value="HTH-TYPE TRANSCRIPTIONAL REGULATOR RUTR"/>
    <property type="match status" value="1"/>
</dbReference>
<name>A0A1V9A921_SACPI</name>
<dbReference type="SUPFAM" id="SSF46689">
    <property type="entry name" value="Homeodomain-like"/>
    <property type="match status" value="1"/>
</dbReference>
<dbReference type="SUPFAM" id="SSF48498">
    <property type="entry name" value="Tetracyclin repressor-like, C-terminal domain"/>
    <property type="match status" value="1"/>
</dbReference>
<dbReference type="InterPro" id="IPR050109">
    <property type="entry name" value="HTH-type_TetR-like_transc_reg"/>
</dbReference>
<evidence type="ECO:0000256" key="1">
    <source>
        <dbReference type="ARBA" id="ARBA00023015"/>
    </source>
</evidence>
<evidence type="ECO:0000259" key="5">
    <source>
        <dbReference type="PROSITE" id="PS50977"/>
    </source>
</evidence>
<dbReference type="EMBL" id="MWIH01000003">
    <property type="protein sequence ID" value="OQO93625.1"/>
    <property type="molecule type" value="Genomic_DNA"/>
</dbReference>
<protein>
    <recommendedName>
        <fullName evidence="5">HTH tetR-type domain-containing protein</fullName>
    </recommendedName>
</protein>
<evidence type="ECO:0000256" key="4">
    <source>
        <dbReference type="PROSITE-ProRule" id="PRU00335"/>
    </source>
</evidence>
<evidence type="ECO:0000313" key="6">
    <source>
        <dbReference type="EMBL" id="OQO93625.1"/>
    </source>
</evidence>
<dbReference type="InterPro" id="IPR036271">
    <property type="entry name" value="Tet_transcr_reg_TetR-rel_C_sf"/>
</dbReference>
<dbReference type="Gene3D" id="1.10.10.60">
    <property type="entry name" value="Homeodomain-like"/>
    <property type="match status" value="1"/>
</dbReference>
<evidence type="ECO:0000256" key="2">
    <source>
        <dbReference type="ARBA" id="ARBA00023125"/>
    </source>
</evidence>
<dbReference type="InterPro" id="IPR009057">
    <property type="entry name" value="Homeodomain-like_sf"/>
</dbReference>
<keyword evidence="3" id="KW-0804">Transcription</keyword>
<sequence length="213" mass="23348">MLPNTEHDGQSRSFIEEARRAQIVTAAVETIAEVGYHRASMGRIGARAGISRGLISYHFAGKSELIAQVVTTVYTDVAAFMTPMIDAETTYAGELRAYIRSNLEYMRAHPARMVALVEILTSGGLADLPEADPDAFDRQLREPLEQLFEAGQASGEFRDFDVTVMARIVRGVIDAVPTALSRDPDLDIDCHLREITTALDLATRPVPSTPEQT</sequence>
<dbReference type="AlphaFoldDB" id="A0A1V9A921"/>
<keyword evidence="1" id="KW-0805">Transcription regulation</keyword>
<dbReference type="Proteomes" id="UP000192591">
    <property type="component" value="Unassembled WGS sequence"/>
</dbReference>
<feature type="DNA-binding region" description="H-T-H motif" evidence="4">
    <location>
        <begin position="40"/>
        <end position="59"/>
    </location>
</feature>
<keyword evidence="7" id="KW-1185">Reference proteome</keyword>
<dbReference type="STRING" id="1962155.B1813_03505"/>